<evidence type="ECO:0000313" key="2">
    <source>
        <dbReference type="EMBL" id="QSX38406.1"/>
    </source>
</evidence>
<name>A0ABX7R6H5_9GAMM</name>
<dbReference type="Proteomes" id="UP000663207">
    <property type="component" value="Chromosome"/>
</dbReference>
<keyword evidence="1" id="KW-1133">Transmembrane helix</keyword>
<reference evidence="2 3" key="1">
    <citation type="submission" date="2021-03" db="EMBL/GenBank/DDBJ databases">
        <title>Novel species identification of genus Shewanella.</title>
        <authorList>
            <person name="Liu G."/>
            <person name="Zhang Q."/>
        </authorList>
    </citation>
    <scope>NUCLEOTIDE SEQUENCE [LARGE SCALE GENOMIC DNA]</scope>
    <source>
        <strain evidence="2 3">FJAT-52962</strain>
    </source>
</reference>
<feature type="transmembrane region" description="Helical" evidence="1">
    <location>
        <begin position="49"/>
        <end position="72"/>
    </location>
</feature>
<sequence>MNDLPVYHFKRSRKQRAKLFTRMGLFCWLYILGLFAYESLSGQRVPEDIRLPLLIALSLASVLLFFIAWWHLRHPAEYEAIITRERFSVRYPDHAPWSFDVAVAEIAGFENRQASNHAGKGMMQHGILMRDGRFFHISMNYGNRISDMYQAIKTINPEVSYPKTVNKKASGLGIQRDYKD</sequence>
<evidence type="ECO:0000313" key="3">
    <source>
        <dbReference type="Proteomes" id="UP000663207"/>
    </source>
</evidence>
<accession>A0ABX7R6H5</accession>
<dbReference type="RefSeq" id="WP_207381490.1">
    <property type="nucleotide sequence ID" value="NZ_CP071502.1"/>
</dbReference>
<keyword evidence="3" id="KW-1185">Reference proteome</keyword>
<dbReference type="EMBL" id="CP071502">
    <property type="protein sequence ID" value="QSX38406.1"/>
    <property type="molecule type" value="Genomic_DNA"/>
</dbReference>
<keyword evidence="1" id="KW-0472">Membrane</keyword>
<keyword evidence="1" id="KW-0812">Transmembrane</keyword>
<evidence type="ECO:0000256" key="1">
    <source>
        <dbReference type="SAM" id="Phobius"/>
    </source>
</evidence>
<proteinExistence type="predicted"/>
<feature type="transmembrane region" description="Helical" evidence="1">
    <location>
        <begin position="19"/>
        <end position="37"/>
    </location>
</feature>
<organism evidence="2 3">
    <name type="scientific">Shewanella sedimentimangrovi</name>
    <dbReference type="NCBI Taxonomy" id="2814293"/>
    <lineage>
        <taxon>Bacteria</taxon>
        <taxon>Pseudomonadati</taxon>
        <taxon>Pseudomonadota</taxon>
        <taxon>Gammaproteobacteria</taxon>
        <taxon>Alteromonadales</taxon>
        <taxon>Shewanellaceae</taxon>
        <taxon>Shewanella</taxon>
    </lineage>
</organism>
<gene>
    <name evidence="2" type="ORF">JYB85_06180</name>
</gene>
<protein>
    <recommendedName>
        <fullName evidence="4">PH domain-containing protein</fullName>
    </recommendedName>
</protein>
<evidence type="ECO:0008006" key="4">
    <source>
        <dbReference type="Google" id="ProtNLM"/>
    </source>
</evidence>